<gene>
    <name evidence="2" type="ORF">Esi_0070_0040</name>
</gene>
<feature type="coiled-coil region" evidence="1">
    <location>
        <begin position="50"/>
        <end position="91"/>
    </location>
</feature>
<dbReference type="EMBL" id="FN649751">
    <property type="protein sequence ID" value="CBN75115.1"/>
    <property type="molecule type" value="Genomic_DNA"/>
</dbReference>
<keyword evidence="3" id="KW-1185">Reference proteome</keyword>
<reference evidence="2 3" key="1">
    <citation type="journal article" date="2010" name="Nature">
        <title>The Ectocarpus genome and the independent evolution of multicellularity in brown algae.</title>
        <authorList>
            <person name="Cock J.M."/>
            <person name="Sterck L."/>
            <person name="Rouze P."/>
            <person name="Scornet D."/>
            <person name="Allen A.E."/>
            <person name="Amoutzias G."/>
            <person name="Anthouard V."/>
            <person name="Artiguenave F."/>
            <person name="Aury J.M."/>
            <person name="Badger J.H."/>
            <person name="Beszteri B."/>
            <person name="Billiau K."/>
            <person name="Bonnet E."/>
            <person name="Bothwell J.H."/>
            <person name="Bowler C."/>
            <person name="Boyen C."/>
            <person name="Brownlee C."/>
            <person name="Carrano C.J."/>
            <person name="Charrier B."/>
            <person name="Cho G.Y."/>
            <person name="Coelho S.M."/>
            <person name="Collen J."/>
            <person name="Corre E."/>
            <person name="Da Silva C."/>
            <person name="Delage L."/>
            <person name="Delaroque N."/>
            <person name="Dittami S.M."/>
            <person name="Doulbeau S."/>
            <person name="Elias M."/>
            <person name="Farnham G."/>
            <person name="Gachon C.M."/>
            <person name="Gschloessl B."/>
            <person name="Heesch S."/>
            <person name="Jabbari K."/>
            <person name="Jubin C."/>
            <person name="Kawai H."/>
            <person name="Kimura K."/>
            <person name="Kloareg B."/>
            <person name="Kupper F.C."/>
            <person name="Lang D."/>
            <person name="Le Bail A."/>
            <person name="Leblanc C."/>
            <person name="Lerouge P."/>
            <person name="Lohr M."/>
            <person name="Lopez P.J."/>
            <person name="Martens C."/>
            <person name="Maumus F."/>
            <person name="Michel G."/>
            <person name="Miranda-Saavedra D."/>
            <person name="Morales J."/>
            <person name="Moreau H."/>
            <person name="Motomura T."/>
            <person name="Nagasato C."/>
            <person name="Napoli C.A."/>
            <person name="Nelson D.R."/>
            <person name="Nyvall-Collen P."/>
            <person name="Peters A.F."/>
            <person name="Pommier C."/>
            <person name="Potin P."/>
            <person name="Poulain J."/>
            <person name="Quesneville H."/>
            <person name="Read B."/>
            <person name="Rensing S.A."/>
            <person name="Ritter A."/>
            <person name="Rousvoal S."/>
            <person name="Samanta M."/>
            <person name="Samson G."/>
            <person name="Schroeder D.C."/>
            <person name="Segurens B."/>
            <person name="Strittmatter M."/>
            <person name="Tonon T."/>
            <person name="Tregear J.W."/>
            <person name="Valentin K."/>
            <person name="von Dassow P."/>
            <person name="Yamagishi T."/>
            <person name="Van de Peer Y."/>
            <person name="Wincker P."/>
        </authorList>
    </citation>
    <scope>NUCLEOTIDE SEQUENCE [LARGE SCALE GENOMIC DNA]</scope>
    <source>
        <strain evidence="3">Ec32 / CCAP1310/4</strain>
    </source>
</reference>
<organism evidence="2 3">
    <name type="scientific">Ectocarpus siliculosus</name>
    <name type="common">Brown alga</name>
    <name type="synonym">Conferva siliculosa</name>
    <dbReference type="NCBI Taxonomy" id="2880"/>
    <lineage>
        <taxon>Eukaryota</taxon>
        <taxon>Sar</taxon>
        <taxon>Stramenopiles</taxon>
        <taxon>Ochrophyta</taxon>
        <taxon>PX clade</taxon>
        <taxon>Phaeophyceae</taxon>
        <taxon>Ectocarpales</taxon>
        <taxon>Ectocarpaceae</taxon>
        <taxon>Ectocarpus</taxon>
    </lineage>
</organism>
<dbReference type="AlphaFoldDB" id="D8LS58"/>
<name>D8LS58_ECTSI</name>
<accession>D8LS58</accession>
<evidence type="ECO:0000313" key="3">
    <source>
        <dbReference type="Proteomes" id="UP000002630"/>
    </source>
</evidence>
<dbReference type="EMBL" id="FN648927">
    <property type="protein sequence ID" value="CBN75115.1"/>
    <property type="molecule type" value="Genomic_DNA"/>
</dbReference>
<dbReference type="Proteomes" id="UP000002630">
    <property type="component" value="Linkage Group LG26"/>
</dbReference>
<evidence type="ECO:0000256" key="1">
    <source>
        <dbReference type="SAM" id="Coils"/>
    </source>
</evidence>
<evidence type="ECO:0000313" key="2">
    <source>
        <dbReference type="EMBL" id="CBN75115.1"/>
    </source>
</evidence>
<sequence>MASSARSGRSWAEGVVEEPLSLDIDFRRRREGTARRRRMVLDDNNPVNDIETLEDDNHKLKVALSRATEENRRYRVNKARLEGELLRADDKIEILLFELEQTPGKRNGRP</sequence>
<keyword evidence="1" id="KW-0175">Coiled coil</keyword>
<dbReference type="InParanoid" id="D8LS58"/>
<proteinExistence type="predicted"/>
<protein>
    <submittedName>
        <fullName evidence="2">Uncharacterized protein</fullName>
    </submittedName>
</protein>